<keyword evidence="1" id="KW-1185">Reference proteome</keyword>
<protein>
    <submittedName>
        <fullName evidence="2">Ovule protein</fullName>
    </submittedName>
</protein>
<accession>A0A915JRA1</accession>
<proteinExistence type="predicted"/>
<sequence length="98" mass="11609">MKLQFFGSQCQPTYEKSSCFLLESQKDDLKFMEVSKSAQTPILHFSDETRNEDRHPQMKNLRFSFKSIPAFRPRFQSCNIHETQLRDQTLDSKMTVEI</sequence>
<dbReference type="AlphaFoldDB" id="A0A915JRA1"/>
<dbReference type="WBParaSite" id="nRc.2.0.1.t28648-RA">
    <property type="protein sequence ID" value="nRc.2.0.1.t28648-RA"/>
    <property type="gene ID" value="nRc.2.0.1.g28648"/>
</dbReference>
<reference evidence="2" key="1">
    <citation type="submission" date="2022-11" db="UniProtKB">
        <authorList>
            <consortium name="WormBaseParasite"/>
        </authorList>
    </citation>
    <scope>IDENTIFICATION</scope>
</reference>
<evidence type="ECO:0000313" key="1">
    <source>
        <dbReference type="Proteomes" id="UP000887565"/>
    </source>
</evidence>
<evidence type="ECO:0000313" key="2">
    <source>
        <dbReference type="WBParaSite" id="nRc.2.0.1.t28648-RA"/>
    </source>
</evidence>
<name>A0A915JRA1_ROMCU</name>
<organism evidence="1 2">
    <name type="scientific">Romanomermis culicivorax</name>
    <name type="common">Nematode worm</name>
    <dbReference type="NCBI Taxonomy" id="13658"/>
    <lineage>
        <taxon>Eukaryota</taxon>
        <taxon>Metazoa</taxon>
        <taxon>Ecdysozoa</taxon>
        <taxon>Nematoda</taxon>
        <taxon>Enoplea</taxon>
        <taxon>Dorylaimia</taxon>
        <taxon>Mermithida</taxon>
        <taxon>Mermithoidea</taxon>
        <taxon>Mermithidae</taxon>
        <taxon>Romanomermis</taxon>
    </lineage>
</organism>
<dbReference type="Proteomes" id="UP000887565">
    <property type="component" value="Unplaced"/>
</dbReference>